<accession>A0ABY7VQ78</accession>
<keyword evidence="2" id="KW-1185">Reference proteome</keyword>
<dbReference type="RefSeq" id="WP_274149713.1">
    <property type="nucleotide sequence ID" value="NZ_CP117811.1"/>
</dbReference>
<proteinExistence type="predicted"/>
<name>A0ABY7VQ78_9BACT</name>
<protein>
    <recommendedName>
        <fullName evidence="3">ABC-type transport auxiliary lipoprotein component domain-containing protein</fullName>
    </recommendedName>
</protein>
<dbReference type="Proteomes" id="UP001214250">
    <property type="component" value="Chromosome 1"/>
</dbReference>
<evidence type="ECO:0008006" key="3">
    <source>
        <dbReference type="Google" id="ProtNLM"/>
    </source>
</evidence>
<dbReference type="EMBL" id="CP117811">
    <property type="protein sequence ID" value="WDE95869.1"/>
    <property type="molecule type" value="Genomic_DNA"/>
</dbReference>
<reference evidence="1 2" key="1">
    <citation type="submission" date="2023-02" db="EMBL/GenBank/DDBJ databases">
        <title>Genome sequence of Lentisphaera profundi SAORIC-696.</title>
        <authorList>
            <person name="Kim e."/>
            <person name="Cho J.-C."/>
            <person name="Choi A."/>
            <person name="Kang I."/>
        </authorList>
    </citation>
    <scope>NUCLEOTIDE SEQUENCE [LARGE SCALE GENOMIC DNA]</scope>
    <source>
        <strain evidence="1 2">SAORIC-696</strain>
    </source>
</reference>
<evidence type="ECO:0000313" key="2">
    <source>
        <dbReference type="Proteomes" id="UP001214250"/>
    </source>
</evidence>
<dbReference type="PROSITE" id="PS51257">
    <property type="entry name" value="PROKAR_LIPOPROTEIN"/>
    <property type="match status" value="1"/>
</dbReference>
<evidence type="ECO:0000313" key="1">
    <source>
        <dbReference type="EMBL" id="WDE95869.1"/>
    </source>
</evidence>
<organism evidence="1 2">
    <name type="scientific">Lentisphaera profundi</name>
    <dbReference type="NCBI Taxonomy" id="1658616"/>
    <lineage>
        <taxon>Bacteria</taxon>
        <taxon>Pseudomonadati</taxon>
        <taxon>Lentisphaerota</taxon>
        <taxon>Lentisphaeria</taxon>
        <taxon>Lentisphaerales</taxon>
        <taxon>Lentisphaeraceae</taxon>
        <taxon>Lentisphaera</taxon>
    </lineage>
</organism>
<gene>
    <name evidence="1" type="ORF">PQO03_09085</name>
</gene>
<sequence length="166" mass="19254">MRNYIIGFLSVVFFISCIGGKSVPVQYYTLNLEGEGQASLNVREIRAGAQIHQRMNLKKGSHLELREFERWQDSPHRLIESELKNHFPLGVNELRGELNEFVFDQESMESRISIDFLFETKDKQRFFRIKSVQAIRALDGDSLAQSMSLAVQDIFKQLDKNLQTNK</sequence>
<dbReference type="SUPFAM" id="SSF159594">
    <property type="entry name" value="XCC0632-like"/>
    <property type="match status" value="1"/>
</dbReference>